<evidence type="ECO:0000313" key="2">
    <source>
        <dbReference type="Proteomes" id="UP001597557"/>
    </source>
</evidence>
<dbReference type="EMBL" id="JBHUPD010000001">
    <property type="protein sequence ID" value="MFD2872318.1"/>
    <property type="molecule type" value="Genomic_DNA"/>
</dbReference>
<sequence length="150" mass="16655">MKIVIALILIGINTIQNGYDLIAIRTAYVAAATHKSGLLHLKKILAAAPADPLINCYRGAAEMIEAKYALNPLNKLSAFDKGKQLIEQAIAADSDNVECRFIRYGIQRNLPAVLSYHSHLKNDSTLINNRLDTITDQDLKKRIINFIKRG</sequence>
<dbReference type="Proteomes" id="UP001597557">
    <property type="component" value="Unassembled WGS sequence"/>
</dbReference>
<protein>
    <submittedName>
        <fullName evidence="1">Uncharacterized protein</fullName>
    </submittedName>
</protein>
<name>A0ABW5YAG8_9SPHI</name>
<comment type="caution">
    <text evidence="1">The sequence shown here is derived from an EMBL/GenBank/DDBJ whole genome shotgun (WGS) entry which is preliminary data.</text>
</comment>
<keyword evidence="2" id="KW-1185">Reference proteome</keyword>
<accession>A0ABW5YAG8</accession>
<proteinExistence type="predicted"/>
<organism evidence="1 2">
    <name type="scientific">Mucilaginibacter ximonensis</name>
    <dbReference type="NCBI Taxonomy" id="538021"/>
    <lineage>
        <taxon>Bacteria</taxon>
        <taxon>Pseudomonadati</taxon>
        <taxon>Bacteroidota</taxon>
        <taxon>Sphingobacteriia</taxon>
        <taxon>Sphingobacteriales</taxon>
        <taxon>Sphingobacteriaceae</taxon>
        <taxon>Mucilaginibacter</taxon>
    </lineage>
</organism>
<dbReference type="RefSeq" id="WP_377183833.1">
    <property type="nucleotide sequence ID" value="NZ_JBHUPD010000001.1"/>
</dbReference>
<reference evidence="2" key="1">
    <citation type="journal article" date="2019" name="Int. J. Syst. Evol. Microbiol.">
        <title>The Global Catalogue of Microorganisms (GCM) 10K type strain sequencing project: providing services to taxonomists for standard genome sequencing and annotation.</title>
        <authorList>
            <consortium name="The Broad Institute Genomics Platform"/>
            <consortium name="The Broad Institute Genome Sequencing Center for Infectious Disease"/>
            <person name="Wu L."/>
            <person name="Ma J."/>
        </authorList>
    </citation>
    <scope>NUCLEOTIDE SEQUENCE [LARGE SCALE GENOMIC DNA]</scope>
    <source>
        <strain evidence="2">KCTC 22437</strain>
    </source>
</reference>
<evidence type="ECO:0000313" key="1">
    <source>
        <dbReference type="EMBL" id="MFD2872318.1"/>
    </source>
</evidence>
<gene>
    <name evidence="1" type="ORF">ACFS5N_07570</name>
</gene>